<dbReference type="EMBL" id="MHIA01000013">
    <property type="protein sequence ID" value="OGY42447.1"/>
    <property type="molecule type" value="Genomic_DNA"/>
</dbReference>
<accession>A0A1G1XT06</accession>
<dbReference type="AlphaFoldDB" id="A0A1G1XT06"/>
<keyword evidence="5 6" id="KW-0472">Membrane</keyword>
<sequence length="145" mass="15490">MLKQKGFTLIELLVVLGIIAILAAIVIIAVNPARQFALSRNSVRKANVNTILNASWQYAVDNQGSLPANITETPTEICKTGVTNCGGLIDLSVLTEEAKYVVKIPEDPKGASANGAGYFIQKLPNGRLKVTAPNAELDDMVEVIN</sequence>
<dbReference type="Pfam" id="PF07963">
    <property type="entry name" value="N_methyl"/>
    <property type="match status" value="1"/>
</dbReference>
<dbReference type="InterPro" id="IPR002416">
    <property type="entry name" value="T2SS_protein-GspH"/>
</dbReference>
<evidence type="ECO:0000313" key="7">
    <source>
        <dbReference type="EMBL" id="OGY42447.1"/>
    </source>
</evidence>
<keyword evidence="2" id="KW-0488">Methylation</keyword>
<keyword evidence="3 6" id="KW-0812">Transmembrane</keyword>
<dbReference type="PANTHER" id="PTHR30093">
    <property type="entry name" value="GENERAL SECRETION PATHWAY PROTEIN G"/>
    <property type="match status" value="1"/>
</dbReference>
<organism evidence="7 8">
    <name type="scientific">Candidatus Buchananbacteria bacterium RBG_13_39_9</name>
    <dbReference type="NCBI Taxonomy" id="1797531"/>
    <lineage>
        <taxon>Bacteria</taxon>
        <taxon>Candidatus Buchananiibacteriota</taxon>
    </lineage>
</organism>
<dbReference type="GO" id="GO:0015628">
    <property type="term" value="P:protein secretion by the type II secretion system"/>
    <property type="evidence" value="ECO:0007669"/>
    <property type="project" value="InterPro"/>
</dbReference>
<proteinExistence type="predicted"/>
<dbReference type="Gene3D" id="3.30.700.10">
    <property type="entry name" value="Glycoprotein, Type 4 Pilin"/>
    <property type="match status" value="1"/>
</dbReference>
<evidence type="ECO:0000256" key="1">
    <source>
        <dbReference type="ARBA" id="ARBA00004167"/>
    </source>
</evidence>
<dbReference type="Proteomes" id="UP000176260">
    <property type="component" value="Unassembled WGS sequence"/>
</dbReference>
<evidence type="ECO:0000256" key="3">
    <source>
        <dbReference type="ARBA" id="ARBA00022692"/>
    </source>
</evidence>
<evidence type="ECO:0000256" key="2">
    <source>
        <dbReference type="ARBA" id="ARBA00022481"/>
    </source>
</evidence>
<dbReference type="PRINTS" id="PR00885">
    <property type="entry name" value="BCTERIALGSPH"/>
</dbReference>
<dbReference type="InterPro" id="IPR045584">
    <property type="entry name" value="Pilin-like"/>
</dbReference>
<dbReference type="InterPro" id="IPR012902">
    <property type="entry name" value="N_methyl_site"/>
</dbReference>
<evidence type="ECO:0000256" key="6">
    <source>
        <dbReference type="SAM" id="Phobius"/>
    </source>
</evidence>
<dbReference type="SUPFAM" id="SSF54523">
    <property type="entry name" value="Pili subunits"/>
    <property type="match status" value="1"/>
</dbReference>
<dbReference type="PROSITE" id="PS00409">
    <property type="entry name" value="PROKAR_NTER_METHYL"/>
    <property type="match status" value="1"/>
</dbReference>
<evidence type="ECO:0008006" key="9">
    <source>
        <dbReference type="Google" id="ProtNLM"/>
    </source>
</evidence>
<dbReference type="GO" id="GO:0015627">
    <property type="term" value="C:type II protein secretion system complex"/>
    <property type="evidence" value="ECO:0007669"/>
    <property type="project" value="InterPro"/>
</dbReference>
<comment type="subcellular location">
    <subcellularLocation>
        <location evidence="1">Membrane</location>
        <topology evidence="1">Single-pass membrane protein</topology>
    </subcellularLocation>
</comment>
<keyword evidence="4 6" id="KW-1133">Transmembrane helix</keyword>
<dbReference type="NCBIfam" id="TIGR02532">
    <property type="entry name" value="IV_pilin_GFxxxE"/>
    <property type="match status" value="1"/>
</dbReference>
<reference evidence="7 8" key="1">
    <citation type="journal article" date="2016" name="Nat. Commun.">
        <title>Thousands of microbial genomes shed light on interconnected biogeochemical processes in an aquifer system.</title>
        <authorList>
            <person name="Anantharaman K."/>
            <person name="Brown C.T."/>
            <person name="Hug L.A."/>
            <person name="Sharon I."/>
            <person name="Castelle C.J."/>
            <person name="Probst A.J."/>
            <person name="Thomas B.C."/>
            <person name="Singh A."/>
            <person name="Wilkins M.J."/>
            <person name="Karaoz U."/>
            <person name="Brodie E.L."/>
            <person name="Williams K.H."/>
            <person name="Hubbard S.S."/>
            <person name="Banfield J.F."/>
        </authorList>
    </citation>
    <scope>NUCLEOTIDE SEQUENCE [LARGE SCALE GENOMIC DNA]</scope>
</reference>
<name>A0A1G1XT06_9BACT</name>
<feature type="transmembrane region" description="Helical" evidence="6">
    <location>
        <begin position="6"/>
        <end position="30"/>
    </location>
</feature>
<gene>
    <name evidence="7" type="ORF">A2Y67_00185</name>
</gene>
<evidence type="ECO:0000313" key="8">
    <source>
        <dbReference type="Proteomes" id="UP000176260"/>
    </source>
</evidence>
<evidence type="ECO:0000256" key="5">
    <source>
        <dbReference type="ARBA" id="ARBA00023136"/>
    </source>
</evidence>
<protein>
    <recommendedName>
        <fullName evidence="9">Type II secretion system protein GspG C-terminal domain-containing protein</fullName>
    </recommendedName>
</protein>
<comment type="caution">
    <text evidence="7">The sequence shown here is derived from an EMBL/GenBank/DDBJ whole genome shotgun (WGS) entry which is preliminary data.</text>
</comment>
<dbReference type="GO" id="GO:0016020">
    <property type="term" value="C:membrane"/>
    <property type="evidence" value="ECO:0007669"/>
    <property type="project" value="UniProtKB-SubCell"/>
</dbReference>
<evidence type="ECO:0000256" key="4">
    <source>
        <dbReference type="ARBA" id="ARBA00022989"/>
    </source>
</evidence>